<dbReference type="Gene3D" id="3.10.590.10">
    <property type="entry name" value="ph1033 like domains"/>
    <property type="match status" value="1"/>
</dbReference>
<name>A0ABS7TQ16_9BACT</name>
<feature type="domain" description="EVE" evidence="1">
    <location>
        <begin position="9"/>
        <end position="155"/>
    </location>
</feature>
<dbReference type="InterPro" id="IPR015947">
    <property type="entry name" value="PUA-like_sf"/>
</dbReference>
<dbReference type="SUPFAM" id="SSF88697">
    <property type="entry name" value="PUA domain-like"/>
    <property type="match status" value="1"/>
</dbReference>
<gene>
    <name evidence="2" type="ORF">K7C98_13505</name>
</gene>
<dbReference type="InterPro" id="IPR052181">
    <property type="entry name" value="5hmC_binding"/>
</dbReference>
<comment type="caution">
    <text evidence="2">The sequence shown here is derived from an EMBL/GenBank/DDBJ whole genome shotgun (WGS) entry which is preliminary data.</text>
</comment>
<reference evidence="2" key="1">
    <citation type="submission" date="2021-08" db="EMBL/GenBank/DDBJ databases">
        <authorList>
            <person name="Stevens D.C."/>
        </authorList>
    </citation>
    <scope>NUCLEOTIDE SEQUENCE</scope>
    <source>
        <strain evidence="2">DSM 53165</strain>
    </source>
</reference>
<keyword evidence="3" id="KW-1185">Reference proteome</keyword>
<evidence type="ECO:0000313" key="2">
    <source>
        <dbReference type="EMBL" id="MBZ5710275.1"/>
    </source>
</evidence>
<dbReference type="CDD" id="cd21133">
    <property type="entry name" value="EVE"/>
    <property type="match status" value="1"/>
</dbReference>
<dbReference type="Pfam" id="PF01878">
    <property type="entry name" value="EVE"/>
    <property type="match status" value="1"/>
</dbReference>
<accession>A0ABS7TQ16</accession>
<dbReference type="InterPro" id="IPR047197">
    <property type="entry name" value="THYN1-like_EVE"/>
</dbReference>
<protein>
    <submittedName>
        <fullName evidence="2">EVE domain-containing protein</fullName>
    </submittedName>
</protein>
<evidence type="ECO:0000313" key="3">
    <source>
        <dbReference type="Proteomes" id="UP001139031"/>
    </source>
</evidence>
<evidence type="ECO:0000259" key="1">
    <source>
        <dbReference type="Pfam" id="PF01878"/>
    </source>
</evidence>
<dbReference type="InterPro" id="IPR002740">
    <property type="entry name" value="EVE_domain"/>
</dbReference>
<proteinExistence type="predicted"/>
<sequence>MTKKSAKIRHWLMKSEPDVFSIDDLQRMGKTAWEGVRNYTARNSMRDDMKIGDLVIFYHSSVEPAGAVGLARVCSAPYPDPTQFDDKSEYFDPKSTREAPRWILVDVEFVEKWGRMVTLAELKADKALKDMLVVQKGQRLSVQAVADKHFERVLKKAGAKPAEARG</sequence>
<dbReference type="PANTHER" id="PTHR14087">
    <property type="entry name" value="THYMOCYTE NUCLEAR PROTEIN 1"/>
    <property type="match status" value="1"/>
</dbReference>
<dbReference type="Proteomes" id="UP001139031">
    <property type="component" value="Unassembled WGS sequence"/>
</dbReference>
<dbReference type="EMBL" id="JAIRAU010000015">
    <property type="protein sequence ID" value="MBZ5710275.1"/>
    <property type="molecule type" value="Genomic_DNA"/>
</dbReference>
<organism evidence="2 3">
    <name type="scientific">Nannocystis pusilla</name>
    <dbReference type="NCBI Taxonomy" id="889268"/>
    <lineage>
        <taxon>Bacteria</taxon>
        <taxon>Pseudomonadati</taxon>
        <taxon>Myxococcota</taxon>
        <taxon>Polyangia</taxon>
        <taxon>Nannocystales</taxon>
        <taxon>Nannocystaceae</taxon>
        <taxon>Nannocystis</taxon>
    </lineage>
</organism>
<dbReference type="PANTHER" id="PTHR14087:SF7">
    <property type="entry name" value="THYMOCYTE NUCLEAR PROTEIN 1"/>
    <property type="match status" value="1"/>
</dbReference>